<sequence length="320" mass="35514">MKRRRFLTSLGLIAALPGLISTQAFAQSDKYPSSLLYSQPVKVAEGVYAAIGATQGPSYENSGHNNNMVFVIGERGVLVFNAGASYLVAKALHDEIKKHTNKPILYMVAENGDLHATTGNHYWKQQGAELIAHQDAVRVFETNKHAYLESTTRVTREKADGTKMVSFDRTFDSSLDLDLGGITAQVRWLGSAHVPGDISIILAERNVVLAGDIAFHERLLNVLPETDTLGWVQTWQEFAKLARDKIIVPGHGSVTRFEQVNRYTHDYLVYMHQQVRELIEQGGGLADASKIDQTQFSHLNTFEELAAINASRIFAALEFE</sequence>
<dbReference type="eggNOG" id="COG0491">
    <property type="taxonomic scope" value="Bacteria"/>
</dbReference>
<dbReference type="OrthoDB" id="9791096at2"/>
<feature type="signal peptide" evidence="2">
    <location>
        <begin position="1"/>
        <end position="26"/>
    </location>
</feature>
<gene>
    <name evidence="4" type="ordered locus">Thicy_0412</name>
</gene>
<evidence type="ECO:0000259" key="3">
    <source>
        <dbReference type="SMART" id="SM00849"/>
    </source>
</evidence>
<dbReference type="PANTHER" id="PTHR42951">
    <property type="entry name" value="METALLO-BETA-LACTAMASE DOMAIN-CONTAINING"/>
    <property type="match status" value="1"/>
</dbReference>
<dbReference type="RefSeq" id="WP_013834967.1">
    <property type="nucleotide sequence ID" value="NC_015581.1"/>
</dbReference>
<accession>F6DAU3</accession>
<evidence type="ECO:0000313" key="5">
    <source>
        <dbReference type="Proteomes" id="UP000009232"/>
    </source>
</evidence>
<protein>
    <submittedName>
        <fullName evidence="4">Rhodanese domain protein</fullName>
    </submittedName>
</protein>
<dbReference type="PANTHER" id="PTHR42951:SF4">
    <property type="entry name" value="ACYL-COENZYME A THIOESTERASE MBLAC2"/>
    <property type="match status" value="1"/>
</dbReference>
<dbReference type="InterPro" id="IPR036866">
    <property type="entry name" value="RibonucZ/Hydroxyglut_hydro"/>
</dbReference>
<keyword evidence="2" id="KW-0732">Signal</keyword>
<dbReference type="GO" id="GO:0017001">
    <property type="term" value="P:antibiotic catabolic process"/>
    <property type="evidence" value="ECO:0007669"/>
    <property type="project" value="UniProtKB-ARBA"/>
</dbReference>
<dbReference type="SUPFAM" id="SSF56281">
    <property type="entry name" value="Metallo-hydrolase/oxidoreductase"/>
    <property type="match status" value="1"/>
</dbReference>
<comment type="similarity">
    <text evidence="1">Belongs to the metallo-beta-lactamase superfamily. Class-B beta-lactamase family.</text>
</comment>
<evidence type="ECO:0000256" key="2">
    <source>
        <dbReference type="SAM" id="SignalP"/>
    </source>
</evidence>
<proteinExistence type="inferred from homology"/>
<feature type="chain" id="PRO_5003333131" evidence="2">
    <location>
        <begin position="27"/>
        <end position="320"/>
    </location>
</feature>
<dbReference type="SMART" id="SM00849">
    <property type="entry name" value="Lactamase_B"/>
    <property type="match status" value="1"/>
</dbReference>
<dbReference type="InterPro" id="IPR001279">
    <property type="entry name" value="Metallo-B-lactamas"/>
</dbReference>
<dbReference type="KEGG" id="tcy:Thicy_0412"/>
<dbReference type="EMBL" id="CP002776">
    <property type="protein sequence ID" value="AEG31186.1"/>
    <property type="molecule type" value="Genomic_DNA"/>
</dbReference>
<dbReference type="InterPro" id="IPR050855">
    <property type="entry name" value="NDM-1-like"/>
</dbReference>
<feature type="domain" description="Metallo-beta-lactamase" evidence="3">
    <location>
        <begin position="65"/>
        <end position="251"/>
    </location>
</feature>
<dbReference type="AlphaFoldDB" id="F6DAU3"/>
<dbReference type="Proteomes" id="UP000009232">
    <property type="component" value="Chromosome"/>
</dbReference>
<reference evidence="4 5" key="1">
    <citation type="submission" date="2011-05" db="EMBL/GenBank/DDBJ databases">
        <title>Complete sequence of Thioalkalimicrobium cyclicum ALM1.</title>
        <authorList>
            <consortium name="US DOE Joint Genome Institute"/>
            <person name="Lucas S."/>
            <person name="Han J."/>
            <person name="Lapidus A."/>
            <person name="Cheng J.-F."/>
            <person name="Goodwin L."/>
            <person name="Pitluck S."/>
            <person name="Peters L."/>
            <person name="Mikhailova N."/>
            <person name="Davenport K."/>
            <person name="Han C."/>
            <person name="Tapia R."/>
            <person name="Land M."/>
            <person name="Hauser L."/>
            <person name="Kyrpides N."/>
            <person name="Ivanova N."/>
            <person name="Pagani I."/>
            <person name="Kappler U."/>
            <person name="Woyke T."/>
        </authorList>
    </citation>
    <scope>NUCLEOTIDE SEQUENCE [LARGE SCALE GENOMIC DNA]</scope>
    <source>
        <strain evidence="5">DSM 14477 / JCM 11371 / ALM1</strain>
    </source>
</reference>
<organism evidence="4 5">
    <name type="scientific">Thiomicrospira cyclica (strain DSM 14477 / JCM 11371 / ALM1)</name>
    <name type="common">Thioalkalimicrobium cyclicum</name>
    <dbReference type="NCBI Taxonomy" id="717773"/>
    <lineage>
        <taxon>Bacteria</taxon>
        <taxon>Pseudomonadati</taxon>
        <taxon>Pseudomonadota</taxon>
        <taxon>Gammaproteobacteria</taxon>
        <taxon>Thiotrichales</taxon>
        <taxon>Piscirickettsiaceae</taxon>
        <taxon>Thiomicrospira</taxon>
    </lineage>
</organism>
<dbReference type="Gene3D" id="3.60.15.10">
    <property type="entry name" value="Ribonuclease Z/Hydroxyacylglutathione hydrolase-like"/>
    <property type="match status" value="1"/>
</dbReference>
<dbReference type="STRING" id="717773.Thicy_0412"/>
<dbReference type="HOGENOM" id="CLU_056342_0_1_6"/>
<dbReference type="CDD" id="cd16282">
    <property type="entry name" value="metallo-hydrolase-like_MBL-fold"/>
    <property type="match status" value="1"/>
</dbReference>
<evidence type="ECO:0000313" key="4">
    <source>
        <dbReference type="EMBL" id="AEG31186.1"/>
    </source>
</evidence>
<keyword evidence="5" id="KW-1185">Reference proteome</keyword>
<evidence type="ECO:0000256" key="1">
    <source>
        <dbReference type="ARBA" id="ARBA00005250"/>
    </source>
</evidence>
<name>F6DAU3_THICA</name>